<dbReference type="HOGENOM" id="CLU_027965_2_1_1"/>
<reference evidence="2" key="2">
    <citation type="submission" date="2015-02" db="UniProtKB">
        <authorList>
            <consortium name="EnsemblMetazoa"/>
        </authorList>
    </citation>
    <scope>IDENTIFICATION</scope>
</reference>
<name>T1JB17_STRMM</name>
<organism evidence="2 3">
    <name type="scientific">Strigamia maritima</name>
    <name type="common">European centipede</name>
    <name type="synonym">Geophilus maritimus</name>
    <dbReference type="NCBI Taxonomy" id="126957"/>
    <lineage>
        <taxon>Eukaryota</taxon>
        <taxon>Metazoa</taxon>
        <taxon>Ecdysozoa</taxon>
        <taxon>Arthropoda</taxon>
        <taxon>Myriapoda</taxon>
        <taxon>Chilopoda</taxon>
        <taxon>Pleurostigmophora</taxon>
        <taxon>Geophilomorpha</taxon>
        <taxon>Linotaeniidae</taxon>
        <taxon>Strigamia</taxon>
    </lineage>
</organism>
<dbReference type="Gene3D" id="3.30.420.40">
    <property type="match status" value="2"/>
</dbReference>
<dbReference type="STRING" id="126957.T1JB17"/>
<evidence type="ECO:0000313" key="2">
    <source>
        <dbReference type="EnsemblMetazoa" id="SMAR010948-PA"/>
    </source>
</evidence>
<proteinExistence type="inferred from homology"/>
<sequence length="396" mass="44469">MPLYEGIGLISEKHAVVLDIGTVYTKAGFAGETGPRCIIPTEILSGKTGKMMKLVNIHFPDDLYKFLVNFIHHLYFKYLLVNPKDRRVVIIESVLSPTLFRETVAKVLFVHFEVSSLLFVPSHLLTLFTLGISSGLVLDMGYRESQIFPIYDGILLLNSGYTLPLAAKAIHSNLENLLLNHASVHFHDRQVLLPEMTASLSKTLLEDITVRLCFATTLERSRQIQDVKRASESVHKFPPSRPPVDYPMDGDKILRIPGTVTEQAVEVLFELDHDMQTIATLVVDTLLSCPVDIRKTLAENIVVTGGTSMLPGFKSRLKSEINHLLDHPQYKDRLAIKVFKFHRPPAKENYTAWLGAAIFGSTDVLTSRSLNKEVYIKQGYVSDWANLNDNNNKSLI</sequence>
<dbReference type="Proteomes" id="UP000014500">
    <property type="component" value="Unassembled WGS sequence"/>
</dbReference>
<evidence type="ECO:0008006" key="4">
    <source>
        <dbReference type="Google" id="ProtNLM"/>
    </source>
</evidence>
<dbReference type="AlphaFoldDB" id="T1JB17"/>
<dbReference type="SUPFAM" id="SSF53067">
    <property type="entry name" value="Actin-like ATPase domain"/>
    <property type="match status" value="2"/>
</dbReference>
<dbReference type="InterPro" id="IPR004000">
    <property type="entry name" value="Actin"/>
</dbReference>
<dbReference type="OMA" id="WERDNDN"/>
<dbReference type="Pfam" id="PF00022">
    <property type="entry name" value="Actin"/>
    <property type="match status" value="2"/>
</dbReference>
<accession>T1JB17</accession>
<comment type="similarity">
    <text evidence="1">Belongs to the actin family.</text>
</comment>
<reference evidence="3" key="1">
    <citation type="submission" date="2011-05" db="EMBL/GenBank/DDBJ databases">
        <authorList>
            <person name="Richards S.R."/>
            <person name="Qu J."/>
            <person name="Jiang H."/>
            <person name="Jhangiani S.N."/>
            <person name="Agravi P."/>
            <person name="Goodspeed R."/>
            <person name="Gross S."/>
            <person name="Mandapat C."/>
            <person name="Jackson L."/>
            <person name="Mathew T."/>
            <person name="Pu L."/>
            <person name="Thornton R."/>
            <person name="Saada N."/>
            <person name="Wilczek-Boney K.B."/>
            <person name="Lee S."/>
            <person name="Kovar C."/>
            <person name="Wu Y."/>
            <person name="Scherer S.E."/>
            <person name="Worley K.C."/>
            <person name="Muzny D.M."/>
            <person name="Gibbs R."/>
        </authorList>
    </citation>
    <scope>NUCLEOTIDE SEQUENCE</scope>
    <source>
        <strain evidence="3">Brora</strain>
    </source>
</reference>
<keyword evidence="3" id="KW-1185">Reference proteome</keyword>
<dbReference type="SMART" id="SM00268">
    <property type="entry name" value="ACTIN"/>
    <property type="match status" value="1"/>
</dbReference>
<evidence type="ECO:0000256" key="1">
    <source>
        <dbReference type="RuleBase" id="RU000487"/>
    </source>
</evidence>
<dbReference type="InterPro" id="IPR043129">
    <property type="entry name" value="ATPase_NBD"/>
</dbReference>
<dbReference type="eggNOG" id="KOG0676">
    <property type="taxonomic scope" value="Eukaryota"/>
</dbReference>
<protein>
    <recommendedName>
        <fullName evidence="4">Actin-related protein 10</fullName>
    </recommendedName>
</protein>
<dbReference type="EnsemblMetazoa" id="SMAR010948-RA">
    <property type="protein sequence ID" value="SMAR010948-PA"/>
    <property type="gene ID" value="SMAR010948"/>
</dbReference>
<evidence type="ECO:0000313" key="3">
    <source>
        <dbReference type="Proteomes" id="UP000014500"/>
    </source>
</evidence>
<dbReference type="PANTHER" id="PTHR11937">
    <property type="entry name" value="ACTIN"/>
    <property type="match status" value="1"/>
</dbReference>
<dbReference type="Gene3D" id="3.90.640.10">
    <property type="entry name" value="Actin, Chain A, domain 4"/>
    <property type="match status" value="1"/>
</dbReference>
<dbReference type="CDD" id="cd10207">
    <property type="entry name" value="ASKHA_NBD_Arp10"/>
    <property type="match status" value="1"/>
</dbReference>
<dbReference type="EMBL" id="JH432008">
    <property type="status" value="NOT_ANNOTATED_CDS"/>
    <property type="molecule type" value="Genomic_DNA"/>
</dbReference>
<dbReference type="PhylomeDB" id="T1JB17"/>